<evidence type="ECO:0000256" key="5">
    <source>
        <dbReference type="ARBA" id="ARBA00023274"/>
    </source>
</evidence>
<dbReference type="GO" id="GO:0022627">
    <property type="term" value="C:cytosolic small ribosomal subunit"/>
    <property type="evidence" value="ECO:0007669"/>
    <property type="project" value="TreeGrafter"/>
</dbReference>
<evidence type="ECO:0000256" key="1">
    <source>
        <dbReference type="ARBA" id="ARBA00010761"/>
    </source>
</evidence>
<protein>
    <recommendedName>
        <fullName evidence="7 8">Small ribosomal subunit protein uS3</fullName>
    </recommendedName>
</protein>
<sequence length="217" mass="24172">MGQKVSPVGLRVGVNRDWSSRWYADKKDFATLLHEDIKIRKFLEEKLANAYVAKIDIERSKKRINIFVHTSRPGVVIGRNGEAIDALRKEVVKLVNDKQVYINVVEIKNADTNATLVAKRIAEQLENRASFRTVQKRAIQSAMRAGAKGIKTKVSGRLGGADIARAEGYSEGNVPLHTLRADIDYAQEEANTTYGKLGVKVWICKGEILPGKNKEAE</sequence>
<dbReference type="Gene3D" id="3.30.1140.32">
    <property type="entry name" value="Ribosomal protein S3, C-terminal domain"/>
    <property type="match status" value="1"/>
</dbReference>
<reference evidence="12" key="1">
    <citation type="submission" date="2016-10" db="EMBL/GenBank/DDBJ databases">
        <authorList>
            <person name="Varghese N."/>
        </authorList>
    </citation>
    <scope>NUCLEOTIDE SEQUENCE [LARGE SCALE GENOMIC DNA]</scope>
    <source>
        <strain evidence="12">DSM 20406</strain>
    </source>
</reference>
<dbReference type="EMBL" id="FNYK01000008">
    <property type="protein sequence ID" value="SEI53163.1"/>
    <property type="molecule type" value="Genomic_DNA"/>
</dbReference>
<dbReference type="STRING" id="322505.SAMN04487836_11537"/>
<dbReference type="InterPro" id="IPR009019">
    <property type="entry name" value="KH_sf_prok-type"/>
</dbReference>
<dbReference type="Pfam" id="PF07650">
    <property type="entry name" value="KH_2"/>
    <property type="match status" value="1"/>
</dbReference>
<keyword evidence="3 8" id="KW-0694">RNA-binding</keyword>
<proteinExistence type="inferred from homology"/>
<keyword evidence="4 8" id="KW-0689">Ribosomal protein</keyword>
<evidence type="ECO:0000256" key="6">
    <source>
        <dbReference type="ARBA" id="ARBA00024998"/>
    </source>
</evidence>
<evidence type="ECO:0000256" key="9">
    <source>
        <dbReference type="RuleBase" id="RU003624"/>
    </source>
</evidence>
<comment type="subunit">
    <text evidence="8">Part of the 30S ribosomal subunit. Forms a tight complex with proteins S10 and S14.</text>
</comment>
<dbReference type="InterPro" id="IPR005704">
    <property type="entry name" value="Ribosomal_uS3_bac-typ"/>
</dbReference>
<evidence type="ECO:0000313" key="12">
    <source>
        <dbReference type="Proteomes" id="UP000183028"/>
    </source>
</evidence>
<feature type="domain" description="KH type-2" evidence="10">
    <location>
        <begin position="39"/>
        <end position="108"/>
    </location>
</feature>
<dbReference type="HAMAP" id="MF_01309_B">
    <property type="entry name" value="Ribosomal_uS3_B"/>
    <property type="match status" value="1"/>
</dbReference>
<dbReference type="PROSITE" id="PS50823">
    <property type="entry name" value="KH_TYPE_2"/>
    <property type="match status" value="1"/>
</dbReference>
<dbReference type="eggNOG" id="COG0092">
    <property type="taxonomic scope" value="Bacteria"/>
</dbReference>
<dbReference type="Gene3D" id="3.30.300.20">
    <property type="match status" value="1"/>
</dbReference>
<dbReference type="InterPro" id="IPR004087">
    <property type="entry name" value="KH_dom"/>
</dbReference>
<dbReference type="OrthoDB" id="9806396at2"/>
<dbReference type="GO" id="GO:0006412">
    <property type="term" value="P:translation"/>
    <property type="evidence" value="ECO:0007669"/>
    <property type="project" value="UniProtKB-UniRule"/>
</dbReference>
<dbReference type="FunFam" id="3.30.300.20:FF:000001">
    <property type="entry name" value="30S ribosomal protein S3"/>
    <property type="match status" value="1"/>
</dbReference>
<evidence type="ECO:0000256" key="2">
    <source>
        <dbReference type="ARBA" id="ARBA00022730"/>
    </source>
</evidence>
<dbReference type="AlphaFoldDB" id="A0A1H6RBP2"/>
<comment type="similarity">
    <text evidence="1 8 9">Belongs to the universal ribosomal protein uS3 family.</text>
</comment>
<dbReference type="GO" id="GO:0003729">
    <property type="term" value="F:mRNA binding"/>
    <property type="evidence" value="ECO:0007669"/>
    <property type="project" value="UniProtKB-UniRule"/>
</dbReference>
<name>A0A1H6RBP2_9FIRM</name>
<evidence type="ECO:0000256" key="3">
    <source>
        <dbReference type="ARBA" id="ARBA00022884"/>
    </source>
</evidence>
<evidence type="ECO:0000256" key="8">
    <source>
        <dbReference type="HAMAP-Rule" id="MF_01309"/>
    </source>
</evidence>
<evidence type="ECO:0000313" key="11">
    <source>
        <dbReference type="EMBL" id="SEI53163.1"/>
    </source>
</evidence>
<accession>A0A1H6RBP2</accession>
<keyword evidence="5 8" id="KW-0687">Ribonucleoprotein</keyword>
<keyword evidence="12" id="KW-1185">Reference proteome</keyword>
<dbReference type="Proteomes" id="UP000183028">
    <property type="component" value="Unassembled WGS sequence"/>
</dbReference>
<dbReference type="SUPFAM" id="SSF54814">
    <property type="entry name" value="Prokaryotic type KH domain (KH-domain type II)"/>
    <property type="match status" value="1"/>
</dbReference>
<evidence type="ECO:0000259" key="10">
    <source>
        <dbReference type="PROSITE" id="PS50823"/>
    </source>
</evidence>
<dbReference type="PANTHER" id="PTHR11760:SF19">
    <property type="entry name" value="SMALL RIBOSOMAL SUBUNIT PROTEIN US3C"/>
    <property type="match status" value="1"/>
</dbReference>
<dbReference type="PANTHER" id="PTHR11760">
    <property type="entry name" value="30S/40S RIBOSOMAL PROTEIN S3"/>
    <property type="match status" value="1"/>
</dbReference>
<dbReference type="NCBIfam" id="TIGR01009">
    <property type="entry name" value="rpsC_bact"/>
    <property type="match status" value="1"/>
</dbReference>
<dbReference type="Pfam" id="PF00189">
    <property type="entry name" value="Ribosomal_S3_C"/>
    <property type="match status" value="1"/>
</dbReference>
<dbReference type="InterPro" id="IPR001351">
    <property type="entry name" value="Ribosomal_uS3_C"/>
</dbReference>
<keyword evidence="2 8" id="KW-0699">rRNA-binding</keyword>
<dbReference type="GO" id="GO:0019843">
    <property type="term" value="F:rRNA binding"/>
    <property type="evidence" value="ECO:0007669"/>
    <property type="project" value="UniProtKB-UniRule"/>
</dbReference>
<gene>
    <name evidence="8" type="primary">rpsC</name>
    <name evidence="11" type="ORF">SAMN04487834_100821</name>
</gene>
<dbReference type="InterPro" id="IPR004044">
    <property type="entry name" value="KH_dom_type_2"/>
</dbReference>
<dbReference type="SMART" id="SM00322">
    <property type="entry name" value="KH"/>
    <property type="match status" value="1"/>
</dbReference>
<evidence type="ECO:0000256" key="7">
    <source>
        <dbReference type="ARBA" id="ARBA00035257"/>
    </source>
</evidence>
<dbReference type="InterPro" id="IPR036419">
    <property type="entry name" value="Ribosomal_S3_C_sf"/>
</dbReference>
<dbReference type="InterPro" id="IPR015946">
    <property type="entry name" value="KH_dom-like_a/b"/>
</dbReference>
<evidence type="ECO:0000256" key="4">
    <source>
        <dbReference type="ARBA" id="ARBA00022980"/>
    </source>
</evidence>
<dbReference type="GeneID" id="54120441"/>
<dbReference type="GO" id="GO:0003735">
    <property type="term" value="F:structural constituent of ribosome"/>
    <property type="evidence" value="ECO:0007669"/>
    <property type="project" value="InterPro"/>
</dbReference>
<dbReference type="SUPFAM" id="SSF54821">
    <property type="entry name" value="Ribosomal protein S3 C-terminal domain"/>
    <property type="match status" value="1"/>
</dbReference>
<dbReference type="InterPro" id="IPR018280">
    <property type="entry name" value="Ribosomal_uS3_CS"/>
</dbReference>
<dbReference type="RefSeq" id="WP_033163047.1">
    <property type="nucleotide sequence ID" value="NZ_CACVPP010000014.1"/>
</dbReference>
<dbReference type="PROSITE" id="PS00548">
    <property type="entry name" value="RIBOSOMAL_S3"/>
    <property type="match status" value="1"/>
</dbReference>
<comment type="function">
    <text evidence="6 8">Binds the lower part of the 30S subunit head. Binds mRNA in the 70S ribosome, positioning it for translation.</text>
</comment>
<dbReference type="InterPro" id="IPR057258">
    <property type="entry name" value="Ribosomal_uS3"/>
</dbReference>
<dbReference type="CDD" id="cd02412">
    <property type="entry name" value="KH-II_30S_S3"/>
    <property type="match status" value="1"/>
</dbReference>
<organism evidence="11 12">
    <name type="scientific">Sharpea azabuensis</name>
    <dbReference type="NCBI Taxonomy" id="322505"/>
    <lineage>
        <taxon>Bacteria</taxon>
        <taxon>Bacillati</taxon>
        <taxon>Bacillota</taxon>
        <taxon>Erysipelotrichia</taxon>
        <taxon>Erysipelotrichales</taxon>
        <taxon>Coprobacillaceae</taxon>
        <taxon>Sharpea</taxon>
    </lineage>
</organism>